<dbReference type="PANTHER" id="PTHR10742:SF228">
    <property type="entry name" value="POLYAMINE OXIDASE 4-RELATED"/>
    <property type="match status" value="1"/>
</dbReference>
<dbReference type="GO" id="GO:0005777">
    <property type="term" value="C:peroxisome"/>
    <property type="evidence" value="ECO:0007669"/>
    <property type="project" value="TreeGrafter"/>
</dbReference>
<protein>
    <recommendedName>
        <fullName evidence="4">Amine oxidase domain-containing protein</fullName>
    </recommendedName>
</protein>
<evidence type="ECO:0008006" key="4">
    <source>
        <dbReference type="Google" id="ProtNLM"/>
    </source>
</evidence>
<accession>A0A0D3BC43</accession>
<reference evidence="2" key="2">
    <citation type="submission" date="2015-03" db="UniProtKB">
        <authorList>
            <consortium name="EnsemblPlants"/>
        </authorList>
    </citation>
    <scope>IDENTIFICATION</scope>
</reference>
<comment type="similarity">
    <text evidence="1">Belongs to the flavin monoamine oxidase family.</text>
</comment>
<organism evidence="2 3">
    <name type="scientific">Brassica oleracea var. oleracea</name>
    <dbReference type="NCBI Taxonomy" id="109376"/>
    <lineage>
        <taxon>Eukaryota</taxon>
        <taxon>Viridiplantae</taxon>
        <taxon>Streptophyta</taxon>
        <taxon>Embryophyta</taxon>
        <taxon>Tracheophyta</taxon>
        <taxon>Spermatophyta</taxon>
        <taxon>Magnoliopsida</taxon>
        <taxon>eudicotyledons</taxon>
        <taxon>Gunneridae</taxon>
        <taxon>Pentapetalae</taxon>
        <taxon>rosids</taxon>
        <taxon>malvids</taxon>
        <taxon>Brassicales</taxon>
        <taxon>Brassicaceae</taxon>
        <taxon>Brassiceae</taxon>
        <taxon>Brassica</taxon>
    </lineage>
</organism>
<name>A0A0D3BC43_BRAOL</name>
<dbReference type="GO" id="GO:0006598">
    <property type="term" value="P:polyamine catabolic process"/>
    <property type="evidence" value="ECO:0007669"/>
    <property type="project" value="TreeGrafter"/>
</dbReference>
<sequence>MDNNISVPHDLPEGTISGAAFYHRLVVIHTDYSFACHVDMGASWLHGVSNDNPLAPIIRRLGLSGDDSFLYDHDLQRQKIRDETASDMSVLQGISIVLERNPELRQEGMAYQVLQWYICRMEAWFSVDANLISLKCWDQVNHESCRIIQELASSFFIALVMVW</sequence>
<dbReference type="eggNOG" id="KOG0029">
    <property type="taxonomic scope" value="Eukaryota"/>
</dbReference>
<proteinExistence type="inferred from homology"/>
<keyword evidence="3" id="KW-1185">Reference proteome</keyword>
<dbReference type="PANTHER" id="PTHR10742">
    <property type="entry name" value="FLAVIN MONOAMINE OXIDASE"/>
    <property type="match status" value="1"/>
</dbReference>
<dbReference type="InterPro" id="IPR050281">
    <property type="entry name" value="Flavin_monoamine_oxidase"/>
</dbReference>
<dbReference type="Gramene" id="Bo3g073010.1">
    <property type="protein sequence ID" value="Bo3g073010.1"/>
    <property type="gene ID" value="Bo3g073010"/>
</dbReference>
<evidence type="ECO:0000313" key="3">
    <source>
        <dbReference type="Proteomes" id="UP000032141"/>
    </source>
</evidence>
<dbReference type="AlphaFoldDB" id="A0A0D3BC43"/>
<dbReference type="Proteomes" id="UP000032141">
    <property type="component" value="Chromosome C3"/>
</dbReference>
<evidence type="ECO:0000313" key="2">
    <source>
        <dbReference type="EnsemblPlants" id="Bo3g073010.1"/>
    </source>
</evidence>
<dbReference type="STRING" id="109376.A0A0D3BC43"/>
<reference evidence="2 3" key="1">
    <citation type="journal article" date="2014" name="Genome Biol.">
        <title>Transcriptome and methylome profiling reveals relics of genome dominance in the mesopolyploid Brassica oleracea.</title>
        <authorList>
            <person name="Parkin I.A."/>
            <person name="Koh C."/>
            <person name="Tang H."/>
            <person name="Robinson S.J."/>
            <person name="Kagale S."/>
            <person name="Clarke W.E."/>
            <person name="Town C.D."/>
            <person name="Nixon J."/>
            <person name="Krishnakumar V."/>
            <person name="Bidwell S.L."/>
            <person name="Denoeud F."/>
            <person name="Belcram H."/>
            <person name="Links M.G."/>
            <person name="Just J."/>
            <person name="Clarke C."/>
            <person name="Bender T."/>
            <person name="Huebert T."/>
            <person name="Mason A.S."/>
            <person name="Pires J.C."/>
            <person name="Barker G."/>
            <person name="Moore J."/>
            <person name="Walley P.G."/>
            <person name="Manoli S."/>
            <person name="Batley J."/>
            <person name="Edwards D."/>
            <person name="Nelson M.N."/>
            <person name="Wang X."/>
            <person name="Paterson A.H."/>
            <person name="King G."/>
            <person name="Bancroft I."/>
            <person name="Chalhoub B."/>
            <person name="Sharpe A.G."/>
        </authorList>
    </citation>
    <scope>NUCLEOTIDE SEQUENCE</scope>
    <source>
        <strain evidence="2 3">cv. TO1000</strain>
    </source>
</reference>
<dbReference type="EnsemblPlants" id="Bo3g073010.1">
    <property type="protein sequence ID" value="Bo3g073010.1"/>
    <property type="gene ID" value="Bo3g073010"/>
</dbReference>
<evidence type="ECO:0000256" key="1">
    <source>
        <dbReference type="ARBA" id="ARBA00005995"/>
    </source>
</evidence>
<dbReference type="GO" id="GO:0046592">
    <property type="term" value="F:polyamine oxidase activity"/>
    <property type="evidence" value="ECO:0007669"/>
    <property type="project" value="TreeGrafter"/>
</dbReference>
<dbReference type="HOGENOM" id="CLU_1629366_0_0_1"/>
<dbReference type="OMA" id="DYSFACH"/>